<dbReference type="InterPro" id="IPR006342">
    <property type="entry name" value="FkbM_mtfrase"/>
</dbReference>
<dbReference type="Proteomes" id="UP000518206">
    <property type="component" value="Unassembled WGS sequence"/>
</dbReference>
<reference evidence="2 3" key="2">
    <citation type="submission" date="2020-08" db="EMBL/GenBank/DDBJ databases">
        <authorList>
            <person name="Partida-Martinez L."/>
            <person name="Huntemann M."/>
            <person name="Clum A."/>
            <person name="Wang J."/>
            <person name="Palaniappan K."/>
            <person name="Ritter S."/>
            <person name="Chen I.-M."/>
            <person name="Stamatis D."/>
            <person name="Reddy T."/>
            <person name="O'Malley R."/>
            <person name="Daum C."/>
            <person name="Shapiro N."/>
            <person name="Ivanova N."/>
            <person name="Kyrpides N."/>
            <person name="Woyke T."/>
        </authorList>
    </citation>
    <scope>NUCLEOTIDE SEQUENCE [LARGE SCALE GENOMIC DNA]</scope>
    <source>
        <strain evidence="2 3">RAS26</strain>
    </source>
</reference>
<comment type="caution">
    <text evidence="2">The sequence shown here is derived from an EMBL/GenBank/DDBJ whole genome shotgun (WGS) entry which is preliminary data.</text>
</comment>
<dbReference type="Pfam" id="PF05050">
    <property type="entry name" value="Methyltransf_21"/>
    <property type="match status" value="1"/>
</dbReference>
<gene>
    <name evidence="2" type="ORF">FHR80_001800</name>
</gene>
<accession>A0A7W4UET5</accession>
<name>A0A7W4UET5_9CELL</name>
<sequence>MPDQTFVSHAQNGEDVVLRRALSDVPVGRYIDVGANHPADDSVSRSFYDRGWRGLTVEPLAHLADLHREQRPGDEVFQGVISSSTDDHVVLHTYDDTGLSTTVDEVRDAHGATGRTATDVRVPSARLDDLLERLGWADEPIHFMSVDTEGAEADVLSTIDLTRWRPWVLVVEATRPNSTVRSHESWEPGVLAGGYQFCLFDGLSRFYVADEHADRLRELLDHGACVLDGYVTWHTVAAQERITELDVARSRGVEDALRWRTAALTRWAESLVAAPGDDPEELRRAFAEERAGMHAELALRRQEIAELRRTVSWRVTAPLRAVRRVRSDR</sequence>
<evidence type="ECO:0000313" key="2">
    <source>
        <dbReference type="EMBL" id="MBB2922888.1"/>
    </source>
</evidence>
<dbReference type="EMBL" id="JACHVX010000002">
    <property type="protein sequence ID" value="MBB2922888.1"/>
    <property type="molecule type" value="Genomic_DNA"/>
</dbReference>
<evidence type="ECO:0000313" key="3">
    <source>
        <dbReference type="Proteomes" id="UP000518206"/>
    </source>
</evidence>
<dbReference type="GO" id="GO:0008168">
    <property type="term" value="F:methyltransferase activity"/>
    <property type="evidence" value="ECO:0007669"/>
    <property type="project" value="UniProtKB-KW"/>
</dbReference>
<feature type="domain" description="Methyltransferase FkbM" evidence="1">
    <location>
        <begin position="32"/>
        <end position="181"/>
    </location>
</feature>
<organism evidence="2 3">
    <name type="scientific">Cellulomonas cellasea</name>
    <dbReference type="NCBI Taxonomy" id="43670"/>
    <lineage>
        <taxon>Bacteria</taxon>
        <taxon>Bacillati</taxon>
        <taxon>Actinomycetota</taxon>
        <taxon>Actinomycetes</taxon>
        <taxon>Micrococcales</taxon>
        <taxon>Cellulomonadaceae</taxon>
        <taxon>Cellulomonas</taxon>
    </lineage>
</organism>
<dbReference type="SUPFAM" id="SSF53335">
    <property type="entry name" value="S-adenosyl-L-methionine-dependent methyltransferases"/>
    <property type="match status" value="1"/>
</dbReference>
<dbReference type="RefSeq" id="WP_183295728.1">
    <property type="nucleotide sequence ID" value="NZ_JACHVX010000002.1"/>
</dbReference>
<dbReference type="Gene3D" id="3.40.50.150">
    <property type="entry name" value="Vaccinia Virus protein VP39"/>
    <property type="match status" value="1"/>
</dbReference>
<reference evidence="2 3" key="1">
    <citation type="submission" date="2020-08" db="EMBL/GenBank/DDBJ databases">
        <title>The Agave Microbiome: Exploring the role of microbial communities in plant adaptations to desert environments.</title>
        <authorList>
            <person name="Partida-Martinez L.P."/>
        </authorList>
    </citation>
    <scope>NUCLEOTIDE SEQUENCE [LARGE SCALE GENOMIC DNA]</scope>
    <source>
        <strain evidence="2 3">RAS26</strain>
    </source>
</reference>
<dbReference type="AlphaFoldDB" id="A0A7W4UET5"/>
<proteinExistence type="predicted"/>
<protein>
    <submittedName>
        <fullName evidence="2">FkbM family methyltransferase</fullName>
    </submittedName>
</protein>
<dbReference type="GO" id="GO:0032259">
    <property type="term" value="P:methylation"/>
    <property type="evidence" value="ECO:0007669"/>
    <property type="project" value="UniProtKB-KW"/>
</dbReference>
<dbReference type="InterPro" id="IPR029063">
    <property type="entry name" value="SAM-dependent_MTases_sf"/>
</dbReference>
<dbReference type="NCBIfam" id="TIGR01444">
    <property type="entry name" value="fkbM_fam"/>
    <property type="match status" value="1"/>
</dbReference>
<keyword evidence="2" id="KW-0489">Methyltransferase</keyword>
<keyword evidence="2" id="KW-0808">Transferase</keyword>
<evidence type="ECO:0000259" key="1">
    <source>
        <dbReference type="Pfam" id="PF05050"/>
    </source>
</evidence>